<evidence type="ECO:0000313" key="5">
    <source>
        <dbReference type="Proteomes" id="UP000348942"/>
    </source>
</evidence>
<feature type="compositionally biased region" description="Polar residues" evidence="2">
    <location>
        <begin position="1"/>
        <end position="12"/>
    </location>
</feature>
<dbReference type="InterPro" id="IPR003680">
    <property type="entry name" value="Flavodoxin_fold"/>
</dbReference>
<dbReference type="GO" id="GO:0010181">
    <property type="term" value="F:FMN binding"/>
    <property type="evidence" value="ECO:0007669"/>
    <property type="project" value="TreeGrafter"/>
</dbReference>
<dbReference type="Proteomes" id="UP000348942">
    <property type="component" value="Chromosome 1"/>
</dbReference>
<evidence type="ECO:0000313" key="4">
    <source>
        <dbReference type="EMBL" id="QGA65799.1"/>
    </source>
</evidence>
<reference evidence="4 5" key="1">
    <citation type="submission" date="2019-10" db="EMBL/GenBank/DDBJ databases">
        <title>Vibrio sp. nov., isolated from Coralline algae surface.</title>
        <authorList>
            <person name="Geng Y."/>
            <person name="Zhang X."/>
        </authorList>
    </citation>
    <scope>NUCLEOTIDE SEQUENCE [LARGE SCALE GENOMIC DNA]</scope>
    <source>
        <strain evidence="4 5">SM1977</strain>
    </source>
</reference>
<dbReference type="AlphaFoldDB" id="A0A5Q0TJZ3"/>
<gene>
    <name evidence="4" type="primary">kefG</name>
    <name evidence="4" type="ORF">GFB47_10590</name>
</gene>
<dbReference type="GO" id="GO:0009055">
    <property type="term" value="F:electron transfer activity"/>
    <property type="evidence" value="ECO:0007669"/>
    <property type="project" value="TreeGrafter"/>
</dbReference>
<evidence type="ECO:0000256" key="1">
    <source>
        <dbReference type="ARBA" id="ARBA00023002"/>
    </source>
</evidence>
<dbReference type="Pfam" id="PF02525">
    <property type="entry name" value="Flavodoxin_2"/>
    <property type="match status" value="1"/>
</dbReference>
<dbReference type="InterPro" id="IPR029039">
    <property type="entry name" value="Flavoprotein-like_sf"/>
</dbReference>
<dbReference type="PANTHER" id="PTHR47307:SF1">
    <property type="entry name" value="GLUTATHIONE-REGULATED POTASSIUM-EFFLUX SYSTEM ANCILLARY PROTEIN KEFG"/>
    <property type="match status" value="1"/>
</dbReference>
<protein>
    <submittedName>
        <fullName evidence="4">Glutathione-regulated potassium-efflux system ancillary protein KefG</fullName>
    </submittedName>
</protein>
<dbReference type="Gene3D" id="3.40.50.360">
    <property type="match status" value="1"/>
</dbReference>
<organism evidence="4 5">
    <name type="scientific">Vibrio algicola</name>
    <dbReference type="NCBI Taxonomy" id="2662262"/>
    <lineage>
        <taxon>Bacteria</taxon>
        <taxon>Pseudomonadati</taxon>
        <taxon>Pseudomonadota</taxon>
        <taxon>Gammaproteobacteria</taxon>
        <taxon>Vibrionales</taxon>
        <taxon>Vibrionaceae</taxon>
        <taxon>Vibrio</taxon>
    </lineage>
</organism>
<dbReference type="NCBIfam" id="NF003430">
    <property type="entry name" value="PRK04930.1"/>
    <property type="match status" value="1"/>
</dbReference>
<name>A0A5Q0TJZ3_9VIBR</name>
<sequence length="201" mass="22782">MSQTRSGSTSAPVSLKGSALQGSSNSPNPPRVLVIFAHPDPIDSVANQILLKAIQDLPHVRVHDLYARYPDFFIDVAIEHHLLLEHDIIVFQHPLFMYSCPALMKEWMDTVLGKGFAFGEGRALAGKTWRSVITVGGSKQAFSDKGYNQYPLEQILQPFELTAKLCQMNWLEPLVLYWARNVNHAERLQHAQAYRQWLMNL</sequence>
<dbReference type="PANTHER" id="PTHR47307">
    <property type="entry name" value="GLUTATHIONE-REGULATED POTASSIUM-EFFLUX SYSTEM ANCILLARY PROTEIN KEFG"/>
    <property type="match status" value="1"/>
</dbReference>
<dbReference type="EMBL" id="CP045699">
    <property type="protein sequence ID" value="QGA65799.1"/>
    <property type="molecule type" value="Genomic_DNA"/>
</dbReference>
<keyword evidence="5" id="KW-1185">Reference proteome</keyword>
<accession>A0A5Q0TJZ3</accession>
<evidence type="ECO:0000259" key="3">
    <source>
        <dbReference type="Pfam" id="PF02525"/>
    </source>
</evidence>
<proteinExistence type="predicted"/>
<feature type="domain" description="Flavodoxin-like fold" evidence="3">
    <location>
        <begin position="31"/>
        <end position="197"/>
    </location>
</feature>
<evidence type="ECO:0000256" key="2">
    <source>
        <dbReference type="SAM" id="MobiDB-lite"/>
    </source>
</evidence>
<keyword evidence="1" id="KW-0560">Oxidoreductase</keyword>
<dbReference type="SUPFAM" id="SSF52218">
    <property type="entry name" value="Flavoproteins"/>
    <property type="match status" value="1"/>
</dbReference>
<feature type="region of interest" description="Disordered" evidence="2">
    <location>
        <begin position="1"/>
        <end position="26"/>
    </location>
</feature>
<dbReference type="InterPro" id="IPR046980">
    <property type="entry name" value="KefG/KefF"/>
</dbReference>
<dbReference type="RefSeq" id="WP_153447937.1">
    <property type="nucleotide sequence ID" value="NZ_CP045699.1"/>
</dbReference>
<dbReference type="GO" id="GO:0003955">
    <property type="term" value="F:NAD(P)H dehydrogenase (quinone) activity"/>
    <property type="evidence" value="ECO:0007669"/>
    <property type="project" value="TreeGrafter"/>
</dbReference>